<name>A0A371DJ27_9APHY</name>
<feature type="compositionally biased region" description="Basic and acidic residues" evidence="1">
    <location>
        <begin position="523"/>
        <end position="532"/>
    </location>
</feature>
<accession>A0A371DJ27</accession>
<sequence>MELRINACKYKQDAVRTPALALQQVNSVDDPWGRRTTALCISTGPSGDRLISKETCRHNGRRFKLEEEVSKHLYTKGAITGVVQLKDCDHVRGEPLEIGLGDDIRRKMRLALLADGEYLREAKSVNDLLKTFYDVLEGHRTVYLKRQDLHCDMSMFNALMCPWWAKVEGRPVFKNKPPLIQEVLGESFRNFEDCTAQCLVLDVDNSAILRVGAMDEDQDLAYRSGKPIYMARSVCVGKPQNNALSLEGVRMPTLTEEAERLYVKAYGQPRYDRFTDKIPYTFHGGNPPDERPDPVPSFVHRACHDAESIFWTMLDALLLAQPEFADPEPHASMLVAELWKDLREHFIPDQPSRYRDTRDAIFMMGDTQWEEHFHSVMRDVAYLLFRISQLIAPEYEYWTPRPPDDHLHEAVQRLILQYLVDHRDMDISLLPGRSRPTQPKQNRNYESTPIATGGKLGPGTYDGRRGTGLRSSAQRPSKSQPANASRDSGSRTPFVAGSRRPGFEVTGSRTSATSKPQEPVVVDPKRKSESHCGRGSKRPKVFTGSRLPIDEVDEA</sequence>
<keyword evidence="4" id="KW-1185">Reference proteome</keyword>
<feature type="compositionally biased region" description="Polar residues" evidence="1">
    <location>
        <begin position="435"/>
        <end position="450"/>
    </location>
</feature>
<feature type="compositionally biased region" description="Polar residues" evidence="1">
    <location>
        <begin position="469"/>
        <end position="491"/>
    </location>
</feature>
<organism evidence="3 4">
    <name type="scientific">Lentinus brumalis</name>
    <dbReference type="NCBI Taxonomy" id="2498619"/>
    <lineage>
        <taxon>Eukaryota</taxon>
        <taxon>Fungi</taxon>
        <taxon>Dikarya</taxon>
        <taxon>Basidiomycota</taxon>
        <taxon>Agaricomycotina</taxon>
        <taxon>Agaricomycetes</taxon>
        <taxon>Polyporales</taxon>
        <taxon>Polyporaceae</taxon>
        <taxon>Lentinus</taxon>
    </lineage>
</organism>
<evidence type="ECO:0000313" key="3">
    <source>
        <dbReference type="EMBL" id="RDX52537.1"/>
    </source>
</evidence>
<dbReference type="Pfam" id="PF17667">
    <property type="entry name" value="Pkinase_fungal"/>
    <property type="match status" value="1"/>
</dbReference>
<feature type="domain" description="Fungal-type protein kinase" evidence="2">
    <location>
        <begin position="105"/>
        <end position="313"/>
    </location>
</feature>
<feature type="region of interest" description="Disordered" evidence="1">
    <location>
        <begin position="429"/>
        <end position="555"/>
    </location>
</feature>
<dbReference type="OrthoDB" id="5569250at2759"/>
<dbReference type="Proteomes" id="UP000256964">
    <property type="component" value="Unassembled WGS sequence"/>
</dbReference>
<dbReference type="AlphaFoldDB" id="A0A371DJ27"/>
<protein>
    <recommendedName>
        <fullName evidence="2">Fungal-type protein kinase domain-containing protein</fullName>
    </recommendedName>
</protein>
<evidence type="ECO:0000259" key="2">
    <source>
        <dbReference type="Pfam" id="PF17667"/>
    </source>
</evidence>
<feature type="compositionally biased region" description="Polar residues" evidence="1">
    <location>
        <begin position="507"/>
        <end position="516"/>
    </location>
</feature>
<dbReference type="EMBL" id="KZ857390">
    <property type="protein sequence ID" value="RDX52537.1"/>
    <property type="molecule type" value="Genomic_DNA"/>
</dbReference>
<proteinExistence type="predicted"/>
<evidence type="ECO:0000313" key="4">
    <source>
        <dbReference type="Proteomes" id="UP000256964"/>
    </source>
</evidence>
<gene>
    <name evidence="3" type="ORF">OH76DRAFT_1400328</name>
</gene>
<dbReference type="STRING" id="139420.A0A371DJ27"/>
<dbReference type="InterPro" id="IPR040976">
    <property type="entry name" value="Pkinase_fungal"/>
</dbReference>
<reference evidence="3 4" key="1">
    <citation type="journal article" date="2018" name="Biotechnol. Biofuels">
        <title>Integrative visual omics of the white-rot fungus Polyporus brumalis exposes the biotechnological potential of its oxidative enzymes for delignifying raw plant biomass.</title>
        <authorList>
            <person name="Miyauchi S."/>
            <person name="Rancon A."/>
            <person name="Drula E."/>
            <person name="Hage H."/>
            <person name="Chaduli D."/>
            <person name="Favel A."/>
            <person name="Grisel S."/>
            <person name="Henrissat B."/>
            <person name="Herpoel-Gimbert I."/>
            <person name="Ruiz-Duenas F.J."/>
            <person name="Chevret D."/>
            <person name="Hainaut M."/>
            <person name="Lin J."/>
            <person name="Wang M."/>
            <person name="Pangilinan J."/>
            <person name="Lipzen A."/>
            <person name="Lesage-Meessen L."/>
            <person name="Navarro D."/>
            <person name="Riley R."/>
            <person name="Grigoriev I.V."/>
            <person name="Zhou S."/>
            <person name="Raouche S."/>
            <person name="Rosso M.N."/>
        </authorList>
    </citation>
    <scope>NUCLEOTIDE SEQUENCE [LARGE SCALE GENOMIC DNA]</scope>
    <source>
        <strain evidence="3 4">BRFM 1820</strain>
    </source>
</reference>
<evidence type="ECO:0000256" key="1">
    <source>
        <dbReference type="SAM" id="MobiDB-lite"/>
    </source>
</evidence>